<gene>
    <name evidence="1" type="ORF">METZ01_LOCUS437753</name>
</gene>
<dbReference type="EMBL" id="UINC01177324">
    <property type="protein sequence ID" value="SVD84899.1"/>
    <property type="molecule type" value="Genomic_DNA"/>
</dbReference>
<proteinExistence type="predicted"/>
<evidence type="ECO:0000313" key="1">
    <source>
        <dbReference type="EMBL" id="SVD84899.1"/>
    </source>
</evidence>
<feature type="non-terminal residue" evidence="1">
    <location>
        <position position="121"/>
    </location>
</feature>
<dbReference type="AlphaFoldDB" id="A0A382YPJ8"/>
<dbReference type="SUPFAM" id="SSF56235">
    <property type="entry name" value="N-terminal nucleophile aminohydrolases (Ntn hydrolases)"/>
    <property type="match status" value="1"/>
</dbReference>
<accession>A0A382YPJ8</accession>
<reference evidence="1" key="1">
    <citation type="submission" date="2018-05" db="EMBL/GenBank/DDBJ databases">
        <authorList>
            <person name="Lanie J.A."/>
            <person name="Ng W.-L."/>
            <person name="Kazmierczak K.M."/>
            <person name="Andrzejewski T.M."/>
            <person name="Davidsen T.M."/>
            <person name="Wayne K.J."/>
            <person name="Tettelin H."/>
            <person name="Glass J.I."/>
            <person name="Rusch D."/>
            <person name="Podicherti R."/>
            <person name="Tsui H.-C.T."/>
            <person name="Winkler M.E."/>
        </authorList>
    </citation>
    <scope>NUCLEOTIDE SEQUENCE</scope>
</reference>
<dbReference type="Pfam" id="PF06267">
    <property type="entry name" value="DUF1028"/>
    <property type="match status" value="1"/>
</dbReference>
<name>A0A382YPJ8_9ZZZZ</name>
<sequence>MKRFFPAILAAMLTLLPSQAAATWSIIAVDTRTGLVVIASATCVTAEGLRTRGGLKSIQAIVVPGVGVAAAQAGVDRTRANQMLIFEEMRNNTDPDDILRMLSTDENFQRRQFGIVDLEGR</sequence>
<dbReference type="InterPro" id="IPR010430">
    <property type="entry name" value="DUF1028"/>
</dbReference>
<organism evidence="1">
    <name type="scientific">marine metagenome</name>
    <dbReference type="NCBI Taxonomy" id="408172"/>
    <lineage>
        <taxon>unclassified sequences</taxon>
        <taxon>metagenomes</taxon>
        <taxon>ecological metagenomes</taxon>
    </lineage>
</organism>
<evidence type="ECO:0008006" key="2">
    <source>
        <dbReference type="Google" id="ProtNLM"/>
    </source>
</evidence>
<dbReference type="InterPro" id="IPR029055">
    <property type="entry name" value="Ntn_hydrolases_N"/>
</dbReference>
<protein>
    <recommendedName>
        <fullName evidence="2">DUF1028 domain-containing protein</fullName>
    </recommendedName>
</protein>
<dbReference type="Gene3D" id="3.60.20.10">
    <property type="entry name" value="Glutamine Phosphoribosylpyrophosphate, subunit 1, domain 1"/>
    <property type="match status" value="1"/>
</dbReference>